<dbReference type="InterPro" id="IPR019734">
    <property type="entry name" value="TPR_rpt"/>
</dbReference>
<dbReference type="InterPro" id="IPR001387">
    <property type="entry name" value="Cro/C1-type_HTH"/>
</dbReference>
<evidence type="ECO:0000313" key="2">
    <source>
        <dbReference type="EMBL" id="GFP74787.1"/>
    </source>
</evidence>
<dbReference type="GO" id="GO:0003677">
    <property type="term" value="F:DNA binding"/>
    <property type="evidence" value="ECO:0007669"/>
    <property type="project" value="InterPro"/>
</dbReference>
<dbReference type="InterPro" id="IPR010982">
    <property type="entry name" value="Lambda_DNA-bd_dom_sf"/>
</dbReference>
<protein>
    <recommendedName>
        <fullName evidence="1">HTH cro/C1-type domain-containing protein</fullName>
    </recommendedName>
</protein>
<gene>
    <name evidence="2" type="ORF">bsdtw1_00845</name>
</gene>
<evidence type="ECO:0000259" key="1">
    <source>
        <dbReference type="PROSITE" id="PS50943"/>
    </source>
</evidence>
<sequence>MDFYNPNEKIRLMRKQFGINQSLLEDVNMTRAFISMMESGKRKISRKSSELLAKKFNSIAKEMSININLDDEYFYRRPEEDARFFCEKALLKEEVTHEELKEIIDVAKTYQLSDMLINAYKVNGEICFVEADYMNAFTNFSSALGKCKEINQKSLQPYIYNAMGVCKIRRNEDEEAVFYFSQALWYAKEQNNDLYFIKASYNLALGYSKMKEYEKCLEVIEKNILEKDISAEIEELLKARILKANTYLRTGEKEKVLCEYLKIIDSLREDDIDTRSMIYNNIAEYHYNNEQFEESLKYIDRAQKLRNRESISTILDTKAKIFLKQGLYNEGIMILELAISFAEEYKQFTVLFEVYKHLINVYELIGDLEKVKEAAKMLLDTLDKNNIDKGRSYAIYKLIEINTTEGNVEESLSLLHKLKPILIDE</sequence>
<keyword evidence="3" id="KW-1185">Reference proteome</keyword>
<dbReference type="Proteomes" id="UP000580568">
    <property type="component" value="Unassembled WGS sequence"/>
</dbReference>
<dbReference type="PROSITE" id="PS50943">
    <property type="entry name" value="HTH_CROC1"/>
    <property type="match status" value="1"/>
</dbReference>
<organism evidence="2 3">
    <name type="scientific">Clostridium fungisolvens</name>
    <dbReference type="NCBI Taxonomy" id="1604897"/>
    <lineage>
        <taxon>Bacteria</taxon>
        <taxon>Bacillati</taxon>
        <taxon>Bacillota</taxon>
        <taxon>Clostridia</taxon>
        <taxon>Eubacteriales</taxon>
        <taxon>Clostridiaceae</taxon>
        <taxon>Clostridium</taxon>
    </lineage>
</organism>
<proteinExistence type="predicted"/>
<reference evidence="2 3" key="1">
    <citation type="submission" date="2020-07" db="EMBL/GenBank/DDBJ databases">
        <title>A new beta-1,3-glucan-decomposing anaerobic bacterium isolated from anoxic soil subjected to biological soil disinfestation.</title>
        <authorList>
            <person name="Ueki A."/>
            <person name="Tonouchi A."/>
        </authorList>
    </citation>
    <scope>NUCLEOTIDE SEQUENCE [LARGE SCALE GENOMIC DNA]</scope>
    <source>
        <strain evidence="2 3">TW1</strain>
    </source>
</reference>
<evidence type="ECO:0000313" key="3">
    <source>
        <dbReference type="Proteomes" id="UP000580568"/>
    </source>
</evidence>
<feature type="domain" description="HTH cro/C1-type" evidence="1">
    <location>
        <begin position="10"/>
        <end position="63"/>
    </location>
</feature>
<dbReference type="CDD" id="cd00093">
    <property type="entry name" value="HTH_XRE"/>
    <property type="match status" value="1"/>
</dbReference>
<dbReference type="RefSeq" id="WP_183276328.1">
    <property type="nucleotide sequence ID" value="NZ_BLZR01000001.1"/>
</dbReference>
<name>A0A6V8SC35_9CLOT</name>
<dbReference type="InterPro" id="IPR011990">
    <property type="entry name" value="TPR-like_helical_dom_sf"/>
</dbReference>
<dbReference type="SUPFAM" id="SSF47413">
    <property type="entry name" value="lambda repressor-like DNA-binding domains"/>
    <property type="match status" value="1"/>
</dbReference>
<dbReference type="SUPFAM" id="SSF48452">
    <property type="entry name" value="TPR-like"/>
    <property type="match status" value="2"/>
</dbReference>
<dbReference type="Gene3D" id="1.25.40.10">
    <property type="entry name" value="Tetratricopeptide repeat domain"/>
    <property type="match status" value="2"/>
</dbReference>
<dbReference type="EMBL" id="BLZR01000001">
    <property type="protein sequence ID" value="GFP74787.1"/>
    <property type="molecule type" value="Genomic_DNA"/>
</dbReference>
<dbReference type="AlphaFoldDB" id="A0A6V8SC35"/>
<accession>A0A6V8SC35</accession>
<comment type="caution">
    <text evidence="2">The sequence shown here is derived from an EMBL/GenBank/DDBJ whole genome shotgun (WGS) entry which is preliminary data.</text>
</comment>
<dbReference type="Pfam" id="PF01381">
    <property type="entry name" value="HTH_3"/>
    <property type="match status" value="1"/>
</dbReference>
<dbReference type="SMART" id="SM00028">
    <property type="entry name" value="TPR"/>
    <property type="match status" value="5"/>
</dbReference>